<evidence type="ECO:0000256" key="1">
    <source>
        <dbReference type="SAM" id="SignalP"/>
    </source>
</evidence>
<evidence type="ECO:0008006" key="4">
    <source>
        <dbReference type="Google" id="ProtNLM"/>
    </source>
</evidence>
<reference evidence="2 3" key="1">
    <citation type="submission" date="2016-10" db="EMBL/GenBank/DDBJ databases">
        <title>Genome sequence of Streptomyces sp. MUSC 1.</title>
        <authorList>
            <person name="Lee L.-H."/>
            <person name="Ser H.-L."/>
            <person name="Law J.W.-F."/>
        </authorList>
    </citation>
    <scope>NUCLEOTIDE SEQUENCE [LARGE SCALE GENOMIC DNA]</scope>
    <source>
        <strain evidence="2 3">MUSC 1</strain>
    </source>
</reference>
<comment type="caution">
    <text evidence="2">The sequence shown here is derived from an EMBL/GenBank/DDBJ whole genome shotgun (WGS) entry which is preliminary data.</text>
</comment>
<dbReference type="RefSeq" id="WP_071383306.1">
    <property type="nucleotide sequence ID" value="NZ_MLYO01000041.1"/>
</dbReference>
<name>A0A1S2Q849_9ACTN</name>
<dbReference type="AlphaFoldDB" id="A0A1S2Q849"/>
<dbReference type="Proteomes" id="UP000179642">
    <property type="component" value="Unassembled WGS sequence"/>
</dbReference>
<keyword evidence="1" id="KW-0732">Signal</keyword>
<evidence type="ECO:0000313" key="2">
    <source>
        <dbReference type="EMBL" id="OIK02234.1"/>
    </source>
</evidence>
<keyword evidence="3" id="KW-1185">Reference proteome</keyword>
<sequence length="72" mass="6916">MRKIITTTALALATIAVAAPAHADSGSGGNGSVATAPTGDMSRTLLCALTSITGVGSGTHFSACVNGDTAQP</sequence>
<feature type="chain" id="PRO_5010287864" description="Chaplin domain-containing protein" evidence="1">
    <location>
        <begin position="24"/>
        <end position="72"/>
    </location>
</feature>
<proteinExistence type="predicted"/>
<evidence type="ECO:0000313" key="3">
    <source>
        <dbReference type="Proteomes" id="UP000179642"/>
    </source>
</evidence>
<protein>
    <recommendedName>
        <fullName evidence="4">Chaplin domain-containing protein</fullName>
    </recommendedName>
</protein>
<gene>
    <name evidence="2" type="ORF">BIV23_25665</name>
</gene>
<dbReference type="OrthoDB" id="9938673at2"/>
<feature type="signal peptide" evidence="1">
    <location>
        <begin position="1"/>
        <end position="23"/>
    </location>
</feature>
<accession>A0A1S2Q849</accession>
<organism evidence="2 3">
    <name type="scientific">Streptomyces monashensis</name>
    <dbReference type="NCBI Taxonomy" id="1678012"/>
    <lineage>
        <taxon>Bacteria</taxon>
        <taxon>Bacillati</taxon>
        <taxon>Actinomycetota</taxon>
        <taxon>Actinomycetes</taxon>
        <taxon>Kitasatosporales</taxon>
        <taxon>Streptomycetaceae</taxon>
        <taxon>Streptomyces</taxon>
    </lineage>
</organism>
<dbReference type="EMBL" id="MLYO01000041">
    <property type="protein sequence ID" value="OIK02234.1"/>
    <property type="molecule type" value="Genomic_DNA"/>
</dbReference>